<dbReference type="PANTHER" id="PTHR30032">
    <property type="entry name" value="N-ACETYLMURAMOYL-L-ALANINE AMIDASE-RELATED"/>
    <property type="match status" value="1"/>
</dbReference>
<organism evidence="5 6">
    <name type="scientific">Catenulispora pinistramenti</name>
    <dbReference type="NCBI Taxonomy" id="2705254"/>
    <lineage>
        <taxon>Bacteria</taxon>
        <taxon>Bacillati</taxon>
        <taxon>Actinomycetota</taxon>
        <taxon>Actinomycetes</taxon>
        <taxon>Catenulisporales</taxon>
        <taxon>Catenulisporaceae</taxon>
        <taxon>Catenulispora</taxon>
    </lineage>
</organism>
<evidence type="ECO:0000259" key="4">
    <source>
        <dbReference type="PROSITE" id="PS50825"/>
    </source>
</evidence>
<sequence length="580" mass="57984">MARKRLSTLAITTTLAAVGVGVVGAGAANAATTNTPLAHSQDNTVAKTTAAVKLTDGGANLLTATADLTGTAVDPTLATAATGTLDWGDGNTSTVKFDQKTGAAIAPDAHAYTAAGTYKVLLTVNDGTNPAVTANASASVADIYLNAALSAKSATKTSPVTLALTGSVVTKAVAAGAKTTVDWGDKTTATSFTGDPSLIKASDPKLSHTFTTDGTYTVKVTLDDGQGQVTSTQTQSFTVTVSDKTGVQVLRAAGDTRYDTGLIISQHQWANQGVTTDAQGRQQAKAIVLSTGNAFPDALAGVPLAKKAQGPLLLTDGLQNTTNPAVLAEIQRILPTKGSTVYILGGDQAVSAGIESQISGLGYTVQRLAGADRYATALDIAKVGMGDPSHVIVARGDEGANHDGFADALAAGPYAANVFGGGNSAIVLSSFNTFDPATKAYVTGKLHAGQQDVASVGGQATTAVGSITGSKGLYSSAVGADRYATAAKVAAAFLPAGKADQIGVATGLKFPDALTGGAYMASVDGPLLLTAPSVLPVYTANAITGTTTQQVNIFGGDQAISTTVGNEIAALVKVATVGKF</sequence>
<dbReference type="PROSITE" id="PS50825">
    <property type="entry name" value="HYR"/>
    <property type="match status" value="1"/>
</dbReference>
<gene>
    <name evidence="5" type="ORF">KGQ19_12530</name>
</gene>
<dbReference type="CDD" id="cd00146">
    <property type="entry name" value="PKD"/>
    <property type="match status" value="1"/>
</dbReference>
<feature type="domain" description="PKD" evidence="3">
    <location>
        <begin position="86"/>
        <end position="140"/>
    </location>
</feature>
<feature type="domain" description="PKD" evidence="3">
    <location>
        <begin position="194"/>
        <end position="244"/>
    </location>
</feature>
<dbReference type="Proteomes" id="UP000730482">
    <property type="component" value="Unassembled WGS sequence"/>
</dbReference>
<dbReference type="Pfam" id="PF04122">
    <property type="entry name" value="CW_binding_2"/>
    <property type="match status" value="3"/>
</dbReference>
<dbReference type="InterPro" id="IPR003410">
    <property type="entry name" value="HYR_dom"/>
</dbReference>
<dbReference type="InterPro" id="IPR007253">
    <property type="entry name" value="Cell_wall-bd_2"/>
</dbReference>
<dbReference type="InterPro" id="IPR051922">
    <property type="entry name" value="Bact_Sporulation_Assoc"/>
</dbReference>
<accession>A0ABS5KNS1</accession>
<protein>
    <submittedName>
        <fullName evidence="5">Cell wall-binding repeat-containing protein</fullName>
    </submittedName>
</protein>
<evidence type="ECO:0000256" key="2">
    <source>
        <dbReference type="SAM" id="SignalP"/>
    </source>
</evidence>
<feature type="signal peptide" evidence="2">
    <location>
        <begin position="1"/>
        <end position="30"/>
    </location>
</feature>
<dbReference type="InterPro" id="IPR000601">
    <property type="entry name" value="PKD_dom"/>
</dbReference>
<dbReference type="PROSITE" id="PS50093">
    <property type="entry name" value="PKD"/>
    <property type="match status" value="2"/>
</dbReference>
<name>A0ABS5KNS1_9ACTN</name>
<dbReference type="InterPro" id="IPR035986">
    <property type="entry name" value="PKD_dom_sf"/>
</dbReference>
<dbReference type="InterPro" id="IPR013783">
    <property type="entry name" value="Ig-like_fold"/>
</dbReference>
<evidence type="ECO:0000256" key="1">
    <source>
        <dbReference type="ARBA" id="ARBA00022737"/>
    </source>
</evidence>
<dbReference type="Gene3D" id="3.40.50.12090">
    <property type="match status" value="1"/>
</dbReference>
<dbReference type="SUPFAM" id="SSF49299">
    <property type="entry name" value="PKD domain"/>
    <property type="match status" value="2"/>
</dbReference>
<feature type="domain" description="HYR" evidence="4">
    <location>
        <begin position="154"/>
        <end position="243"/>
    </location>
</feature>
<evidence type="ECO:0000313" key="6">
    <source>
        <dbReference type="Proteomes" id="UP000730482"/>
    </source>
</evidence>
<comment type="caution">
    <text evidence="5">The sequence shown here is derived from an EMBL/GenBank/DDBJ whole genome shotgun (WGS) entry which is preliminary data.</text>
</comment>
<keyword evidence="1" id="KW-0677">Repeat</keyword>
<proteinExistence type="predicted"/>
<evidence type="ECO:0000259" key="3">
    <source>
        <dbReference type="PROSITE" id="PS50093"/>
    </source>
</evidence>
<evidence type="ECO:0000313" key="5">
    <source>
        <dbReference type="EMBL" id="MBS2547699.1"/>
    </source>
</evidence>
<dbReference type="Gene3D" id="2.60.40.10">
    <property type="entry name" value="Immunoglobulins"/>
    <property type="match status" value="2"/>
</dbReference>
<feature type="chain" id="PRO_5045757261" evidence="2">
    <location>
        <begin position="31"/>
        <end position="580"/>
    </location>
</feature>
<reference evidence="5 6" key="1">
    <citation type="submission" date="2020-02" db="EMBL/GenBank/DDBJ databases">
        <title>Acidophilic actinobacteria isolated from forest soil.</title>
        <authorList>
            <person name="Golinska P."/>
        </authorList>
    </citation>
    <scope>NUCLEOTIDE SEQUENCE [LARGE SCALE GENOMIC DNA]</scope>
    <source>
        <strain evidence="5 6">NL8</strain>
    </source>
</reference>
<keyword evidence="2" id="KW-0732">Signal</keyword>
<keyword evidence="6" id="KW-1185">Reference proteome</keyword>
<dbReference type="PANTHER" id="PTHR30032:SF8">
    <property type="entry name" value="GERMINATION-SPECIFIC N-ACETYLMURAMOYL-L-ALANINE AMIDASE"/>
    <property type="match status" value="1"/>
</dbReference>
<dbReference type="RefSeq" id="WP_212009277.1">
    <property type="nucleotide sequence ID" value="NZ_JAAFYZ010000032.1"/>
</dbReference>
<dbReference type="EMBL" id="JAAFYZ010000032">
    <property type="protein sequence ID" value="MBS2547699.1"/>
    <property type="molecule type" value="Genomic_DNA"/>
</dbReference>